<sequence>MSGIRTNSASGLWADIGKTARLGDYPLARLRRALFICLVLATSGYGAATLYVILRGNGMSGLQLVALGLFTLVFTWIALAFWTALAGFVLNLLRRDPLTLGRAVGKREADTEIRGRTVLAMPVYNEDSKRFVAGLESTCLSLLETGSAESFEVFVLSDTTDDAIAEQERHAVAALQGRLADRLPVHYRRRDDNIGRKAGNVAEFCTRWGGRYDYMVILDADSVMEGRTLVAMAQTMDRDSRLGLLQTVPIPVRQRTAFGRFLQFAAALYSPMLGAGQAFWQLDSANFWGHNAIIRVRAFMEHCGLPVLPGRPPLGGEILSHDFVEASLLRRAGWEVRLDANLGGSFEEMPSNLLDYAKRDRRWTQGNLQHLRLLFSPGLHALSRLHFVFGAFAYLASVTWLALLLVSTADAAFRAREEPVFFGISYQLYPNWPVAHPDLIISLLLVTGGLLLMPRAMGVILALIQRRRLFGSGSRLSLSAALECLFSVLIAPIMMLFHTRFVLGVLTGYNVVWGSQARAGRRVPWVEALRHTLPATLFGVAWAGLTYLLAPDFLVWLLLVWIGLLLAAPIVRWSSSLALGARLRNRGLLLTPSEVEGDGVLRTLETLLDRSVDPAVEGKRPRLLPPPTEIPGEMPIQRL</sequence>
<evidence type="ECO:0000256" key="4">
    <source>
        <dbReference type="ARBA" id="ARBA00020585"/>
    </source>
</evidence>
<keyword evidence="5" id="KW-1003">Cell membrane</keyword>
<dbReference type="NCBIfam" id="NF003958">
    <property type="entry name" value="PRK05454.2-1"/>
    <property type="match status" value="1"/>
</dbReference>
<evidence type="ECO:0000256" key="10">
    <source>
        <dbReference type="ARBA" id="ARBA00022989"/>
    </source>
</evidence>
<dbReference type="Gene3D" id="3.90.550.10">
    <property type="entry name" value="Spore Coat Polysaccharide Biosynthesis Protein SpsA, Chain A"/>
    <property type="match status" value="1"/>
</dbReference>
<evidence type="ECO:0000313" key="15">
    <source>
        <dbReference type="EMBL" id="MCP1675972.1"/>
    </source>
</evidence>
<dbReference type="NCBIfam" id="NF003962">
    <property type="entry name" value="PRK05454.2-5"/>
    <property type="match status" value="1"/>
</dbReference>
<dbReference type="Pfam" id="PF13632">
    <property type="entry name" value="Glyco_trans_2_3"/>
    <property type="match status" value="1"/>
</dbReference>
<gene>
    <name evidence="15" type="ORF">J2T57_003127</name>
</gene>
<name>A0AAE3G8X2_9GAMM</name>
<feature type="transmembrane region" description="Helical" evidence="13">
    <location>
        <begin position="476"/>
        <end position="495"/>
    </location>
</feature>
<dbReference type="InterPro" id="IPR050321">
    <property type="entry name" value="Glycosyltr_2/OpgH_subfam"/>
</dbReference>
<organism evidence="15 16">
    <name type="scientific">Natronocella acetinitrilica</name>
    <dbReference type="NCBI Taxonomy" id="414046"/>
    <lineage>
        <taxon>Bacteria</taxon>
        <taxon>Pseudomonadati</taxon>
        <taxon>Pseudomonadota</taxon>
        <taxon>Gammaproteobacteria</taxon>
        <taxon>Chromatiales</taxon>
        <taxon>Ectothiorhodospiraceae</taxon>
        <taxon>Natronocella</taxon>
    </lineage>
</organism>
<comment type="pathway">
    <text evidence="2">Glycan metabolism; osmoregulated periplasmic glucan (OPG) biosynthesis.</text>
</comment>
<evidence type="ECO:0000256" key="8">
    <source>
        <dbReference type="ARBA" id="ARBA00022679"/>
    </source>
</evidence>
<dbReference type="EMBL" id="JALJXV010000007">
    <property type="protein sequence ID" value="MCP1675972.1"/>
    <property type="molecule type" value="Genomic_DNA"/>
</dbReference>
<keyword evidence="8 15" id="KW-0808">Transferase</keyword>
<evidence type="ECO:0000256" key="9">
    <source>
        <dbReference type="ARBA" id="ARBA00022692"/>
    </source>
</evidence>
<dbReference type="CDD" id="cd04191">
    <property type="entry name" value="Glucan_BSP_MdoH"/>
    <property type="match status" value="1"/>
</dbReference>
<dbReference type="InterPro" id="IPR029044">
    <property type="entry name" value="Nucleotide-diphossugar_trans"/>
</dbReference>
<dbReference type="GO" id="GO:0016758">
    <property type="term" value="F:hexosyltransferase activity"/>
    <property type="evidence" value="ECO:0007669"/>
    <property type="project" value="TreeGrafter"/>
</dbReference>
<comment type="caution">
    <text evidence="15">The sequence shown here is derived from an EMBL/GenBank/DDBJ whole genome shotgun (WGS) entry which is preliminary data.</text>
</comment>
<keyword evidence="11 13" id="KW-0472">Membrane</keyword>
<keyword evidence="6" id="KW-0997">Cell inner membrane</keyword>
<feature type="transmembrane region" description="Helical" evidence="13">
    <location>
        <begin position="33"/>
        <end position="54"/>
    </location>
</feature>
<feature type="domain" description="Glycosyltransferase 2-like" evidence="14">
    <location>
        <begin position="216"/>
        <end position="406"/>
    </location>
</feature>
<evidence type="ECO:0000256" key="6">
    <source>
        <dbReference type="ARBA" id="ARBA00022519"/>
    </source>
</evidence>
<protein>
    <recommendedName>
        <fullName evidence="4">Glucans biosynthesis glucosyltransferase H</fullName>
    </recommendedName>
</protein>
<feature type="transmembrane region" description="Helical" evidence="13">
    <location>
        <begin position="556"/>
        <end position="574"/>
    </location>
</feature>
<evidence type="ECO:0000256" key="2">
    <source>
        <dbReference type="ARBA" id="ARBA00005001"/>
    </source>
</evidence>
<dbReference type="SUPFAM" id="SSF53448">
    <property type="entry name" value="Nucleotide-diphospho-sugar transferases"/>
    <property type="match status" value="1"/>
</dbReference>
<dbReference type="AlphaFoldDB" id="A0AAE3G8X2"/>
<accession>A0AAE3G8X2</accession>
<dbReference type="Proteomes" id="UP001205843">
    <property type="component" value="Unassembled WGS sequence"/>
</dbReference>
<feature type="transmembrane region" description="Helical" evidence="13">
    <location>
        <begin position="66"/>
        <end position="93"/>
    </location>
</feature>
<feature type="transmembrane region" description="Helical" evidence="13">
    <location>
        <begin position="385"/>
        <end position="406"/>
    </location>
</feature>
<evidence type="ECO:0000256" key="5">
    <source>
        <dbReference type="ARBA" id="ARBA00022475"/>
    </source>
</evidence>
<proteinExistence type="inferred from homology"/>
<evidence type="ECO:0000259" key="14">
    <source>
        <dbReference type="Pfam" id="PF13632"/>
    </source>
</evidence>
<evidence type="ECO:0000256" key="12">
    <source>
        <dbReference type="SAM" id="MobiDB-lite"/>
    </source>
</evidence>
<comment type="similarity">
    <text evidence="3">Belongs to the glycosyltransferase 2 family. OpgH subfamily.</text>
</comment>
<comment type="subcellular location">
    <subcellularLocation>
        <location evidence="1">Cell inner membrane</location>
        <topology evidence="1">Multi-pass membrane protein</topology>
    </subcellularLocation>
</comment>
<dbReference type="GO" id="GO:0005886">
    <property type="term" value="C:plasma membrane"/>
    <property type="evidence" value="ECO:0007669"/>
    <property type="project" value="UniProtKB-SubCell"/>
</dbReference>
<evidence type="ECO:0000256" key="7">
    <source>
        <dbReference type="ARBA" id="ARBA00022676"/>
    </source>
</evidence>
<dbReference type="RefSeq" id="WP_253480373.1">
    <property type="nucleotide sequence ID" value="NZ_JALJXV010000007.1"/>
</dbReference>
<dbReference type="InterPro" id="IPR001173">
    <property type="entry name" value="Glyco_trans_2-like"/>
</dbReference>
<evidence type="ECO:0000256" key="3">
    <source>
        <dbReference type="ARBA" id="ARBA00009337"/>
    </source>
</evidence>
<keyword evidence="16" id="KW-1185">Reference proteome</keyword>
<evidence type="ECO:0000313" key="16">
    <source>
        <dbReference type="Proteomes" id="UP001205843"/>
    </source>
</evidence>
<evidence type="ECO:0000256" key="11">
    <source>
        <dbReference type="ARBA" id="ARBA00023136"/>
    </source>
</evidence>
<keyword evidence="9 13" id="KW-0812">Transmembrane</keyword>
<feature type="region of interest" description="Disordered" evidence="12">
    <location>
        <begin position="618"/>
        <end position="639"/>
    </location>
</feature>
<feature type="transmembrane region" description="Helical" evidence="13">
    <location>
        <begin position="439"/>
        <end position="464"/>
    </location>
</feature>
<dbReference type="PANTHER" id="PTHR43867:SF5">
    <property type="entry name" value="GLUCANS BIOSYNTHESIS GLUCOSYLTRANSFERASE H"/>
    <property type="match status" value="1"/>
</dbReference>
<reference evidence="15" key="1">
    <citation type="submission" date="2022-03" db="EMBL/GenBank/DDBJ databases">
        <title>Genomic Encyclopedia of Type Strains, Phase III (KMG-III): the genomes of soil and plant-associated and newly described type strains.</title>
        <authorList>
            <person name="Whitman W."/>
        </authorList>
    </citation>
    <scope>NUCLEOTIDE SEQUENCE</scope>
    <source>
        <strain evidence="15">ANL 6-2</strain>
    </source>
</reference>
<keyword evidence="7 15" id="KW-0328">Glycosyltransferase</keyword>
<dbReference type="PANTHER" id="PTHR43867">
    <property type="entry name" value="CELLULOSE SYNTHASE CATALYTIC SUBUNIT A [UDP-FORMING]"/>
    <property type="match status" value="1"/>
</dbReference>
<evidence type="ECO:0000256" key="13">
    <source>
        <dbReference type="SAM" id="Phobius"/>
    </source>
</evidence>
<keyword evidence="10 13" id="KW-1133">Transmembrane helix</keyword>
<evidence type="ECO:0000256" key="1">
    <source>
        <dbReference type="ARBA" id="ARBA00004429"/>
    </source>
</evidence>